<name>A0ABZ0HRR7_9HYPH</name>
<comment type="subunit">
    <text evidence="9 10">Homodimer. Probably interacts with PlsY.</text>
</comment>
<feature type="region of interest" description="Disordered" evidence="11">
    <location>
        <begin position="338"/>
        <end position="361"/>
    </location>
</feature>
<keyword evidence="12" id="KW-0012">Acyltransferase</keyword>
<dbReference type="NCBIfam" id="TIGR00182">
    <property type="entry name" value="plsX"/>
    <property type="match status" value="1"/>
</dbReference>
<evidence type="ECO:0000313" key="13">
    <source>
        <dbReference type="Proteomes" id="UP001626536"/>
    </source>
</evidence>
<dbReference type="Gene3D" id="3.40.718.10">
    <property type="entry name" value="Isopropylmalate Dehydrogenase"/>
    <property type="match status" value="1"/>
</dbReference>
<comment type="similarity">
    <text evidence="10">Belongs to the PlsX family.</text>
</comment>
<proteinExistence type="inferred from homology"/>
<dbReference type="GO" id="GO:0043811">
    <property type="term" value="F:phosphate:acyl-[acyl carrier protein] acyltransferase activity"/>
    <property type="evidence" value="ECO:0007669"/>
    <property type="project" value="UniProtKB-EC"/>
</dbReference>
<accession>A0ABZ0HRR7</accession>
<evidence type="ECO:0000256" key="6">
    <source>
        <dbReference type="ARBA" id="ARBA00023209"/>
    </source>
</evidence>
<protein>
    <recommendedName>
        <fullName evidence="8 10">Phosphate acyltransferase</fullName>
        <ecNumber evidence="8 10">2.3.1.274</ecNumber>
    </recommendedName>
    <alternativeName>
        <fullName evidence="10">Acyl-ACP phosphotransacylase</fullName>
    </alternativeName>
    <alternativeName>
        <fullName evidence="10">Acyl-[acyl-carrier-protein]--phosphate acyltransferase</fullName>
    </alternativeName>
    <alternativeName>
        <fullName evidence="10">Phosphate-acyl-ACP acyltransferase</fullName>
    </alternativeName>
</protein>
<keyword evidence="6 10" id="KW-0594">Phospholipid biosynthesis</keyword>
<organism evidence="12 13">
    <name type="scientific">Methylocapsa polymorpha</name>
    <dbReference type="NCBI Taxonomy" id="3080828"/>
    <lineage>
        <taxon>Bacteria</taxon>
        <taxon>Pseudomonadati</taxon>
        <taxon>Pseudomonadota</taxon>
        <taxon>Alphaproteobacteria</taxon>
        <taxon>Hyphomicrobiales</taxon>
        <taxon>Beijerinckiaceae</taxon>
        <taxon>Methylocapsa</taxon>
    </lineage>
</organism>
<comment type="subcellular location">
    <subcellularLocation>
        <location evidence="10">Cytoplasm</location>
    </subcellularLocation>
    <text evidence="10">Associated with the membrane possibly through PlsY.</text>
</comment>
<evidence type="ECO:0000256" key="10">
    <source>
        <dbReference type="HAMAP-Rule" id="MF_00019"/>
    </source>
</evidence>
<keyword evidence="7 10" id="KW-1208">Phospholipid metabolism</keyword>
<dbReference type="Pfam" id="PF02504">
    <property type="entry name" value="FA_synthesis"/>
    <property type="match status" value="1"/>
</dbReference>
<dbReference type="SUPFAM" id="SSF53659">
    <property type="entry name" value="Isocitrate/Isopropylmalate dehydrogenase-like"/>
    <property type="match status" value="1"/>
</dbReference>
<reference evidence="12 13" key="1">
    <citation type="submission" date="2023-10" db="EMBL/GenBank/DDBJ databases">
        <title>Novel methanotroph of the genus Methylocapsa from a subarctic wetland.</title>
        <authorList>
            <person name="Belova S.E."/>
            <person name="Oshkin I.Y."/>
            <person name="Miroshnikov K."/>
            <person name="Dedysh S.N."/>
        </authorList>
    </citation>
    <scope>NUCLEOTIDE SEQUENCE [LARGE SCALE GENOMIC DNA]</scope>
    <source>
        <strain evidence="12 13">RX1</strain>
    </source>
</reference>
<dbReference type="InterPro" id="IPR012281">
    <property type="entry name" value="Phospholipid_synth_PlsX-like"/>
</dbReference>
<evidence type="ECO:0000256" key="7">
    <source>
        <dbReference type="ARBA" id="ARBA00023264"/>
    </source>
</evidence>
<dbReference type="InterPro" id="IPR003664">
    <property type="entry name" value="FA_synthesis"/>
</dbReference>
<evidence type="ECO:0000256" key="3">
    <source>
        <dbReference type="ARBA" id="ARBA00022516"/>
    </source>
</evidence>
<sequence length="361" mass="38113">MIKPVRIALDAMGGDHGPDMIVPGAARALERRPDMEFIFFGDEALIRPHLDACPPLAAVSAVRHTTVAVRMDDKPSQALRAGRRASSMWLAIEAVKKNQADVAVSAGNTGALMAMAKTCLRTMPNIDRPAIAAIWPTIRGRTIVLDVGASIGADAQHLVDLAIMGCAMARIVLGVERPSVGLLNIGVEEIKGIEEVKTASRLLRQAALPNLDYFGFVEGGDIGKGTVDVVVTEGFAGNIALKTAEGTANQMAQYLREELGRDLMSKIGYLFARRAFAALKAKMDPRNVNGGVLLGLEGVVIKSHGGSDILGTAVAIEIGYTIARHELLGRIRATLALSHEGQSQPSKAPAAGETEAARSSS</sequence>
<dbReference type="PANTHER" id="PTHR30100">
    <property type="entry name" value="FATTY ACID/PHOSPHOLIPID SYNTHESIS PROTEIN PLSX"/>
    <property type="match status" value="1"/>
</dbReference>
<evidence type="ECO:0000313" key="12">
    <source>
        <dbReference type="EMBL" id="WOJ89465.1"/>
    </source>
</evidence>
<evidence type="ECO:0000256" key="9">
    <source>
        <dbReference type="ARBA" id="ARBA00046608"/>
    </source>
</evidence>
<evidence type="ECO:0000256" key="2">
    <source>
        <dbReference type="ARBA" id="ARBA00022490"/>
    </source>
</evidence>
<evidence type="ECO:0000256" key="5">
    <source>
        <dbReference type="ARBA" id="ARBA00023098"/>
    </source>
</evidence>
<comment type="catalytic activity">
    <reaction evidence="1 10">
        <text>a fatty acyl-[ACP] + phosphate = an acyl phosphate + holo-[ACP]</text>
        <dbReference type="Rhea" id="RHEA:42292"/>
        <dbReference type="Rhea" id="RHEA-COMP:9685"/>
        <dbReference type="Rhea" id="RHEA-COMP:14125"/>
        <dbReference type="ChEBI" id="CHEBI:43474"/>
        <dbReference type="ChEBI" id="CHEBI:59918"/>
        <dbReference type="ChEBI" id="CHEBI:64479"/>
        <dbReference type="ChEBI" id="CHEBI:138651"/>
        <dbReference type="EC" id="2.3.1.274"/>
    </reaction>
</comment>
<dbReference type="PANTHER" id="PTHR30100:SF1">
    <property type="entry name" value="PHOSPHATE ACYLTRANSFERASE"/>
    <property type="match status" value="1"/>
</dbReference>
<evidence type="ECO:0000256" key="8">
    <source>
        <dbReference type="ARBA" id="ARBA00024069"/>
    </source>
</evidence>
<comment type="function">
    <text evidence="10">Catalyzes the reversible formation of acyl-phosphate (acyl-PO(4)) from acyl-[acyl-carrier-protein] (acyl-ACP). This enzyme utilizes acyl-ACP as fatty acyl donor, but not acyl-CoA.</text>
</comment>
<evidence type="ECO:0000256" key="1">
    <source>
        <dbReference type="ARBA" id="ARBA00001232"/>
    </source>
</evidence>
<evidence type="ECO:0000256" key="11">
    <source>
        <dbReference type="SAM" id="MobiDB-lite"/>
    </source>
</evidence>
<keyword evidence="3 10" id="KW-0444">Lipid biosynthesis</keyword>
<keyword evidence="5 10" id="KW-0443">Lipid metabolism</keyword>
<evidence type="ECO:0000256" key="4">
    <source>
        <dbReference type="ARBA" id="ARBA00022679"/>
    </source>
</evidence>
<comment type="pathway">
    <text evidence="10">Lipid metabolism; phospholipid metabolism.</text>
</comment>
<keyword evidence="13" id="KW-1185">Reference proteome</keyword>
<dbReference type="EC" id="2.3.1.274" evidence="8 10"/>
<gene>
    <name evidence="10 12" type="primary">plsX</name>
    <name evidence="12" type="ORF">RZS28_16985</name>
</gene>
<dbReference type="RefSeq" id="WP_407338907.1">
    <property type="nucleotide sequence ID" value="NZ_CP136862.1"/>
</dbReference>
<dbReference type="PIRSF" id="PIRSF002465">
    <property type="entry name" value="Phsphlp_syn_PlsX"/>
    <property type="match status" value="1"/>
</dbReference>
<dbReference type="EMBL" id="CP136862">
    <property type="protein sequence ID" value="WOJ89465.1"/>
    <property type="molecule type" value="Genomic_DNA"/>
</dbReference>
<keyword evidence="4 10" id="KW-0808">Transferase</keyword>
<dbReference type="HAMAP" id="MF_00019">
    <property type="entry name" value="PlsX"/>
    <property type="match status" value="1"/>
</dbReference>
<dbReference type="Proteomes" id="UP001626536">
    <property type="component" value="Chromosome"/>
</dbReference>
<keyword evidence="2 10" id="KW-0963">Cytoplasm</keyword>